<gene>
    <name evidence="4" type="ORF">QBC36DRAFT_314514</name>
</gene>
<evidence type="ECO:0000313" key="4">
    <source>
        <dbReference type="EMBL" id="KAK4172783.1"/>
    </source>
</evidence>
<dbReference type="Pfam" id="PF25053">
    <property type="entry name" value="DUF7791"/>
    <property type="match status" value="1"/>
</dbReference>
<dbReference type="Pfam" id="PF24883">
    <property type="entry name" value="NPHP3_N"/>
    <property type="match status" value="1"/>
</dbReference>
<keyword evidence="5" id="KW-1185">Reference proteome</keyword>
<dbReference type="PANTHER" id="PTHR10039">
    <property type="entry name" value="AMELOGENIN"/>
    <property type="match status" value="1"/>
</dbReference>
<evidence type="ECO:0000259" key="2">
    <source>
        <dbReference type="Pfam" id="PF24883"/>
    </source>
</evidence>
<feature type="domain" description="Nephrocystin 3-like N-terminal" evidence="2">
    <location>
        <begin position="106"/>
        <end position="194"/>
    </location>
</feature>
<dbReference type="EMBL" id="MU866394">
    <property type="protein sequence ID" value="KAK4172783.1"/>
    <property type="molecule type" value="Genomic_DNA"/>
</dbReference>
<evidence type="ECO:0000256" key="1">
    <source>
        <dbReference type="ARBA" id="ARBA00022737"/>
    </source>
</evidence>
<name>A0AAN6W0T0_9PEZI</name>
<reference evidence="4" key="2">
    <citation type="submission" date="2023-05" db="EMBL/GenBank/DDBJ databases">
        <authorList>
            <consortium name="Lawrence Berkeley National Laboratory"/>
            <person name="Steindorff A."/>
            <person name="Hensen N."/>
            <person name="Bonometti L."/>
            <person name="Westerberg I."/>
            <person name="Brannstrom I.O."/>
            <person name="Guillou S."/>
            <person name="Cros-Aarteil S."/>
            <person name="Calhoun S."/>
            <person name="Haridas S."/>
            <person name="Kuo A."/>
            <person name="Mondo S."/>
            <person name="Pangilinan J."/>
            <person name="Riley R."/>
            <person name="Labutti K."/>
            <person name="Andreopoulos B."/>
            <person name="Lipzen A."/>
            <person name="Chen C."/>
            <person name="Yanf M."/>
            <person name="Daum C."/>
            <person name="Ng V."/>
            <person name="Clum A."/>
            <person name="Ohm R."/>
            <person name="Martin F."/>
            <person name="Silar P."/>
            <person name="Natvig D."/>
            <person name="Lalanne C."/>
            <person name="Gautier V."/>
            <person name="Ament-Velasquez S.L."/>
            <person name="Kruys A."/>
            <person name="Hutchinson M.I."/>
            <person name="Powell A.J."/>
            <person name="Barry K."/>
            <person name="Miller A.N."/>
            <person name="Grigoriev I.V."/>
            <person name="Debuchy R."/>
            <person name="Gladieux P."/>
            <person name="Thoren M.H."/>
            <person name="Johannesson H."/>
        </authorList>
    </citation>
    <scope>NUCLEOTIDE SEQUENCE</scope>
    <source>
        <strain evidence="4">CBS 892.96</strain>
    </source>
</reference>
<accession>A0AAN6W0T0</accession>
<feature type="domain" description="DUF7791" evidence="3">
    <location>
        <begin position="249"/>
        <end position="378"/>
    </location>
</feature>
<dbReference type="PANTHER" id="PTHR10039:SF5">
    <property type="entry name" value="NACHT DOMAIN-CONTAINING PROTEIN"/>
    <property type="match status" value="1"/>
</dbReference>
<sequence>MQSLDGVVQIGQLDKASIDLIRNQTLHNSVASIIAPTVPGEDRKIIAANIIMFPSREREIQGQFLTTILGSGGTNHRQSQIHEAHDQTFQWIFTPSADKDFKPAWDSFVDWLESDSQLYWMTGKAGSGKSTLMKLISHHRRLLHHLKTWSQGQPITIASFYFWASGTAMQASPEGRFRSLLHQLLDQNRDIIPKSIVDKAQGVFLWVSFVVSSLLAGMKHDDRIVDLQRRLDGLPPDLENLYDSIVGSWDPFYFEHAVQYFLLMLARGPPDNGISARIFYFVDSADRDYATKMSYAALSEEYLKSQVETVGRRLNSRYLGLLEVRKDRHSAGSSVEYLDRSVRDYVGKPDVLLRFRAATGLFDPHLELCSAYLAVAKSPPIIHHSSQRPPFIKDVFLCVLTHARRISERNIGFMVRLLDTDGRVISSLLYMGADFNFPMTWLRDATKDKAKNDRFIINPKLHGTIWSCVLGNFFSQCAFLLADIPQDGLVVNVCKLWFPKLRAFLDKGAPVSQVLCESVMEGYIDLLSDCDAAKLFSRLRLLQHGKEDETSKVFIDMLHFYLKTPGGFMYFDMDE</sequence>
<keyword evidence="1" id="KW-0677">Repeat</keyword>
<evidence type="ECO:0000259" key="3">
    <source>
        <dbReference type="Pfam" id="PF25053"/>
    </source>
</evidence>
<organism evidence="4 5">
    <name type="scientific">Triangularia setosa</name>
    <dbReference type="NCBI Taxonomy" id="2587417"/>
    <lineage>
        <taxon>Eukaryota</taxon>
        <taxon>Fungi</taxon>
        <taxon>Dikarya</taxon>
        <taxon>Ascomycota</taxon>
        <taxon>Pezizomycotina</taxon>
        <taxon>Sordariomycetes</taxon>
        <taxon>Sordariomycetidae</taxon>
        <taxon>Sordariales</taxon>
        <taxon>Podosporaceae</taxon>
        <taxon>Triangularia</taxon>
    </lineage>
</organism>
<dbReference type="AlphaFoldDB" id="A0AAN6W0T0"/>
<evidence type="ECO:0000313" key="5">
    <source>
        <dbReference type="Proteomes" id="UP001302321"/>
    </source>
</evidence>
<proteinExistence type="predicted"/>
<dbReference type="InterPro" id="IPR056884">
    <property type="entry name" value="NPHP3-like_N"/>
</dbReference>
<protein>
    <recommendedName>
        <fullName evidence="6">NACHT domain-containing protein</fullName>
    </recommendedName>
</protein>
<dbReference type="Proteomes" id="UP001302321">
    <property type="component" value="Unassembled WGS sequence"/>
</dbReference>
<reference evidence="4" key="1">
    <citation type="journal article" date="2023" name="Mol. Phylogenet. Evol.">
        <title>Genome-scale phylogeny and comparative genomics of the fungal order Sordariales.</title>
        <authorList>
            <person name="Hensen N."/>
            <person name="Bonometti L."/>
            <person name="Westerberg I."/>
            <person name="Brannstrom I.O."/>
            <person name="Guillou S."/>
            <person name="Cros-Aarteil S."/>
            <person name="Calhoun S."/>
            <person name="Haridas S."/>
            <person name="Kuo A."/>
            <person name="Mondo S."/>
            <person name="Pangilinan J."/>
            <person name="Riley R."/>
            <person name="LaButti K."/>
            <person name="Andreopoulos B."/>
            <person name="Lipzen A."/>
            <person name="Chen C."/>
            <person name="Yan M."/>
            <person name="Daum C."/>
            <person name="Ng V."/>
            <person name="Clum A."/>
            <person name="Steindorff A."/>
            <person name="Ohm R.A."/>
            <person name="Martin F."/>
            <person name="Silar P."/>
            <person name="Natvig D.O."/>
            <person name="Lalanne C."/>
            <person name="Gautier V."/>
            <person name="Ament-Velasquez S.L."/>
            <person name="Kruys A."/>
            <person name="Hutchinson M.I."/>
            <person name="Powell A.J."/>
            <person name="Barry K."/>
            <person name="Miller A.N."/>
            <person name="Grigoriev I.V."/>
            <person name="Debuchy R."/>
            <person name="Gladieux P."/>
            <person name="Hiltunen Thoren M."/>
            <person name="Johannesson H."/>
        </authorList>
    </citation>
    <scope>NUCLEOTIDE SEQUENCE</scope>
    <source>
        <strain evidence="4">CBS 892.96</strain>
    </source>
</reference>
<comment type="caution">
    <text evidence="4">The sequence shown here is derived from an EMBL/GenBank/DDBJ whole genome shotgun (WGS) entry which is preliminary data.</text>
</comment>
<evidence type="ECO:0008006" key="6">
    <source>
        <dbReference type="Google" id="ProtNLM"/>
    </source>
</evidence>
<dbReference type="InterPro" id="IPR056693">
    <property type="entry name" value="DUF7791"/>
</dbReference>